<name>A0ACC0NP10_RHOML</name>
<organism evidence="1 2">
    <name type="scientific">Rhododendron molle</name>
    <name type="common">Chinese azalea</name>
    <name type="synonym">Azalea mollis</name>
    <dbReference type="NCBI Taxonomy" id="49168"/>
    <lineage>
        <taxon>Eukaryota</taxon>
        <taxon>Viridiplantae</taxon>
        <taxon>Streptophyta</taxon>
        <taxon>Embryophyta</taxon>
        <taxon>Tracheophyta</taxon>
        <taxon>Spermatophyta</taxon>
        <taxon>Magnoliopsida</taxon>
        <taxon>eudicotyledons</taxon>
        <taxon>Gunneridae</taxon>
        <taxon>Pentapetalae</taxon>
        <taxon>asterids</taxon>
        <taxon>Ericales</taxon>
        <taxon>Ericaceae</taxon>
        <taxon>Ericoideae</taxon>
        <taxon>Rhodoreae</taxon>
        <taxon>Rhododendron</taxon>
    </lineage>
</organism>
<dbReference type="EMBL" id="CM046392">
    <property type="protein sequence ID" value="KAI8555097.1"/>
    <property type="molecule type" value="Genomic_DNA"/>
</dbReference>
<proteinExistence type="predicted"/>
<accession>A0ACC0NP10</accession>
<evidence type="ECO:0000313" key="1">
    <source>
        <dbReference type="EMBL" id="KAI8555097.1"/>
    </source>
</evidence>
<reference evidence="1" key="1">
    <citation type="submission" date="2022-02" db="EMBL/GenBank/DDBJ databases">
        <title>Plant Genome Project.</title>
        <authorList>
            <person name="Zhang R.-G."/>
        </authorList>
    </citation>
    <scope>NUCLEOTIDE SEQUENCE</scope>
    <source>
        <strain evidence="1">AT1</strain>
    </source>
</reference>
<dbReference type="Proteomes" id="UP001062846">
    <property type="component" value="Chromosome 5"/>
</dbReference>
<keyword evidence="2" id="KW-1185">Reference proteome</keyword>
<protein>
    <submittedName>
        <fullName evidence="1">Uncharacterized protein</fullName>
    </submittedName>
</protein>
<gene>
    <name evidence="1" type="ORF">RHMOL_Rhmol05G0147900</name>
</gene>
<evidence type="ECO:0000313" key="2">
    <source>
        <dbReference type="Proteomes" id="UP001062846"/>
    </source>
</evidence>
<comment type="caution">
    <text evidence="1">The sequence shown here is derived from an EMBL/GenBank/DDBJ whole genome shotgun (WGS) entry which is preliminary data.</text>
</comment>
<sequence length="473" mass="52944">MLFYQPEPANPEEEEEYVWDPQPTAAQLAWDQNFHLEPTEAKDDVDEAYLAFYVDGEVIPNERCQLGSFNPLVDKLSEVVRKFHHESDPTNNIVPVKEPRPYAAFEEDCLVMAIDEVPADLWDVNDIVDLNSNPLPKDLWDVDKVVDIQMGNEVWTVNSALVDAGFWDSPFVTNSRVHFEEAAAQDLAFWEGLVLQDLETALRQDSPATVASVDKGKRKMAEIPTHFWDFDDKTTSWWDIANVTRSGRVFQPPNLQAGSSSNPPTQKTTVPAAQRSILPVHNEVPVENVIQRQLEMIPAAVSVWGLIVSSKEHREGLSLALSRVTVPTDITPEAMVALVLPLLSKHSVTFTDKDLPIEGTAHNRPLHITIKCKGLWIPTVLINNGSAINVCPLRVAYRLGLAKKDFEPSNLAVKAYDSTRRVVEGTITLLLDAEGFEMSVEFHVVDIPATFNLLLGRPWMHRPDIMAVPSTLH</sequence>